<sequence length="465" mass="47299">MAEMCDVTARLADGMPAVLTVQQYVAASAQVGYRHPDLTVHAGQLQDWYRNEDGMDLEALLHDCGVLEAAASAADEAVQVQDRQRAALPDLWQGVGAATSAEFLRRHSDASATLAAALHTAREAMEALREQLWEAVDDKVGAVIEIEGRAATTRTDWSAAAATVTSGVGDRSTAGELVDHAVKPFVDSVIRTDWLAAMRTAMSSVTTAYRQATGDIAGARLADFAIPGDLGPVWSAPTPPSGDWPDEEPRSVASMPAPAPAPAPVVGSAGGVTAPAVPAPATVPAAWPAPAPADMSPAPAEAAPPAMPSLGSAGPALPGLGGGGGLSGLGQPFADALTGLLGGGGGLPDPPPLDVPELDDPVDTVELEDDAHEDDEDDEDPEGDAGEDPAEDLDENPEGEPEEEPGEGAAGEPMPAPTPPPPPPPPAEPLPPVAETEVDERTPCEIAADELPQVGEAQPSEPGGG</sequence>
<accession>A0ACC6MHX8</accession>
<comment type="caution">
    <text evidence="1">The sequence shown here is derived from an EMBL/GenBank/DDBJ whole genome shotgun (WGS) entry which is preliminary data.</text>
</comment>
<keyword evidence="2" id="KW-1185">Reference proteome</keyword>
<dbReference type="Proteomes" id="UP001289645">
    <property type="component" value="Unassembled WGS sequence"/>
</dbReference>
<reference evidence="1 2" key="1">
    <citation type="journal article" date="2021" name="Chemosphere">
        <title>Bioballs carrying a syntrophic Rhodococcus and Mycolicibacterium consortium for simultaneous sorption and biodegradation of fuel oil in contaminated freshwater.</title>
        <authorList>
            <person name="Naloka K."/>
            <person name="Polrit D."/>
            <person name="Muangchinda C."/>
            <person name="Thoetkiattikul H."/>
            <person name="Pinyakong O."/>
        </authorList>
    </citation>
    <scope>NUCLEOTIDE SEQUENCE [LARGE SCALE GENOMIC DNA]</scope>
    <source>
        <strain evidence="1 2">J101</strain>
    </source>
</reference>
<name>A0ACC6MHX8_MYCPF</name>
<dbReference type="EMBL" id="JAOXLN010000013">
    <property type="protein sequence ID" value="MDZ5086488.1"/>
    <property type="molecule type" value="Genomic_DNA"/>
</dbReference>
<evidence type="ECO:0000313" key="2">
    <source>
        <dbReference type="Proteomes" id="UP001289645"/>
    </source>
</evidence>
<proteinExistence type="predicted"/>
<organism evidence="1 2">
    <name type="scientific">Mycolicibacterium parafortuitum</name>
    <name type="common">Mycobacterium parafortuitum</name>
    <dbReference type="NCBI Taxonomy" id="39692"/>
    <lineage>
        <taxon>Bacteria</taxon>
        <taxon>Bacillati</taxon>
        <taxon>Actinomycetota</taxon>
        <taxon>Actinomycetes</taxon>
        <taxon>Mycobacteriales</taxon>
        <taxon>Mycobacteriaceae</taxon>
        <taxon>Mycolicibacterium</taxon>
    </lineage>
</organism>
<evidence type="ECO:0000313" key="1">
    <source>
        <dbReference type="EMBL" id="MDZ5086488.1"/>
    </source>
</evidence>
<protein>
    <submittedName>
        <fullName evidence="1">Uncharacterized protein</fullName>
    </submittedName>
</protein>
<gene>
    <name evidence="1" type="ORF">OHX15_13960</name>
</gene>